<keyword evidence="4" id="KW-0648">Protein biosynthesis</keyword>
<gene>
    <name evidence="7" type="primary">leuS_1</name>
    <name evidence="7" type="ORF">DWB77_01184</name>
</gene>
<organism evidence="7 8">
    <name type="scientific">Streptomyces hundungensis</name>
    <dbReference type="NCBI Taxonomy" id="1077946"/>
    <lineage>
        <taxon>Bacteria</taxon>
        <taxon>Bacillati</taxon>
        <taxon>Actinomycetota</taxon>
        <taxon>Actinomycetes</taxon>
        <taxon>Kitasatosporales</taxon>
        <taxon>Streptomycetaceae</taxon>
        <taxon>Streptomyces</taxon>
    </lineage>
</organism>
<keyword evidence="8" id="KW-1185">Reference proteome</keyword>
<name>A0A387H6P2_9ACTN</name>
<dbReference type="EMBL" id="CP032698">
    <property type="protein sequence ID" value="AYG79074.1"/>
    <property type="molecule type" value="Genomic_DNA"/>
</dbReference>
<dbReference type="GO" id="GO:0005524">
    <property type="term" value="F:ATP binding"/>
    <property type="evidence" value="ECO:0007669"/>
    <property type="project" value="UniProtKB-KW"/>
</dbReference>
<dbReference type="InterPro" id="IPR025709">
    <property type="entry name" value="Leu_tRNA-synth_edit"/>
</dbReference>
<protein>
    <submittedName>
        <fullName evidence="7">Leucine--tRNA ligase</fullName>
        <ecNumber evidence="7">6.1.1.4</ecNumber>
    </submittedName>
</protein>
<evidence type="ECO:0000313" key="8">
    <source>
        <dbReference type="Proteomes" id="UP000271554"/>
    </source>
</evidence>
<keyword evidence="3" id="KW-0067">ATP-binding</keyword>
<proteinExistence type="predicted"/>
<dbReference type="AlphaFoldDB" id="A0A387H6P2"/>
<dbReference type="Gene3D" id="3.90.740.10">
    <property type="entry name" value="Valyl/Leucyl/Isoleucyl-tRNA synthetase, editing domain"/>
    <property type="match status" value="1"/>
</dbReference>
<evidence type="ECO:0000313" key="7">
    <source>
        <dbReference type="EMBL" id="AYG79074.1"/>
    </source>
</evidence>
<dbReference type="GO" id="GO:0002161">
    <property type="term" value="F:aminoacyl-tRNA deacylase activity"/>
    <property type="evidence" value="ECO:0007669"/>
    <property type="project" value="InterPro"/>
</dbReference>
<evidence type="ECO:0000259" key="6">
    <source>
        <dbReference type="Pfam" id="PF13603"/>
    </source>
</evidence>
<keyword evidence="2" id="KW-0547">Nucleotide-binding</keyword>
<dbReference type="KEGG" id="shun:DWB77_01184"/>
<dbReference type="Pfam" id="PF13603">
    <property type="entry name" value="tRNA-synt_1_2"/>
    <property type="match status" value="1"/>
</dbReference>
<evidence type="ECO:0000256" key="4">
    <source>
        <dbReference type="ARBA" id="ARBA00022917"/>
    </source>
</evidence>
<evidence type="ECO:0000256" key="2">
    <source>
        <dbReference type="ARBA" id="ARBA00022741"/>
    </source>
</evidence>
<evidence type="ECO:0000256" key="5">
    <source>
        <dbReference type="ARBA" id="ARBA00023146"/>
    </source>
</evidence>
<dbReference type="InterPro" id="IPR009008">
    <property type="entry name" value="Val/Leu/Ile-tRNA-synth_edit"/>
</dbReference>
<evidence type="ECO:0000256" key="3">
    <source>
        <dbReference type="ARBA" id="ARBA00022840"/>
    </source>
</evidence>
<dbReference type="EC" id="6.1.1.4" evidence="7"/>
<reference evidence="7 8" key="1">
    <citation type="submission" date="2018-10" db="EMBL/GenBank/DDBJ databases">
        <title>Relationship between Morphology and Antimicrobial Activity in Streptomyces.</title>
        <authorList>
            <person name="Kang H.J."/>
            <person name="Kim S.B."/>
        </authorList>
    </citation>
    <scope>NUCLEOTIDE SEQUENCE [LARGE SCALE GENOMIC DNA]</scope>
    <source>
        <strain evidence="7 8">BH38</strain>
    </source>
</reference>
<dbReference type="GO" id="GO:0006418">
    <property type="term" value="P:tRNA aminoacylation for protein translation"/>
    <property type="evidence" value="ECO:0007669"/>
    <property type="project" value="InterPro"/>
</dbReference>
<dbReference type="GO" id="GO:0004823">
    <property type="term" value="F:leucine-tRNA ligase activity"/>
    <property type="evidence" value="ECO:0007669"/>
    <property type="project" value="UniProtKB-EC"/>
</dbReference>
<accession>A0A387H6P2</accession>
<sequence length="507" mass="54015">MSSTTVLILRDPESREVNLRCDALGSYLRRMSAVEGKDVTLIEGAARSSETVTQVAEAAGLVGGEGQVRYVPTRVARDRVVADGDGAWAPALVSRHRKQARRSVGAVFQFPLEAEGQDGDTTPASLTTFVTDWTGLPSSCAIAVHPGHPLSTGLGPDEQAAFTGRFCRHPLTGDLLPIWVADWVKPEFGTGAVLINPGHNAADLEFSRKVGLPVRFSLAPKDYDGAPAEWPKPPFIKSGYAFRTGATDGLPFSEAKTRYFAAVAERGLVEEYTDSGMGTFQVATVSPEGDVDLAWDPRRRTLAARGDGGDSIAVTLSPVLRGAEQHVRSSELTVVTPSTRVEDDLLALRLLLAEPELEPAVKNAPEVVVVSNAQLAKGVDADVPDDVLGLALLVSAGPLDTLSVKPQHIEPCERFLKAHEGLSARECVAGQDLSQETVKAAGQIKGLLERQDLKQAFTQLYRLQKNLAKSETVGASDVSCYGVLAHVLAGVEAPHAPEELAAAWKAI</sequence>
<evidence type="ECO:0000256" key="1">
    <source>
        <dbReference type="ARBA" id="ARBA00022598"/>
    </source>
</evidence>
<keyword evidence="1 7" id="KW-0436">Ligase</keyword>
<feature type="domain" description="Leucyl-tRNA synthetase editing" evidence="6">
    <location>
        <begin position="160"/>
        <end position="258"/>
    </location>
</feature>
<dbReference type="SUPFAM" id="SSF50677">
    <property type="entry name" value="ValRS/IleRS/LeuRS editing domain"/>
    <property type="match status" value="1"/>
</dbReference>
<dbReference type="Proteomes" id="UP000271554">
    <property type="component" value="Chromosome"/>
</dbReference>
<keyword evidence="5" id="KW-0030">Aminoacyl-tRNA synthetase</keyword>